<comment type="function">
    <text evidence="12">Transposase-derived protein that may have nuclease activity. Does not have transposase activity.</text>
</comment>
<proteinExistence type="inferred from homology"/>
<comment type="cofactor">
    <cofactor evidence="1">
        <name>a divalent metal cation</name>
        <dbReference type="ChEBI" id="CHEBI:60240"/>
    </cofactor>
</comment>
<keyword evidence="15" id="KW-1185">Reference proteome</keyword>
<dbReference type="GO" id="GO:0046872">
    <property type="term" value="F:metal ion binding"/>
    <property type="evidence" value="ECO:0007669"/>
    <property type="project" value="UniProtKB-KW"/>
</dbReference>
<dbReference type="Pfam" id="PF13359">
    <property type="entry name" value="DDE_Tnp_4"/>
    <property type="match status" value="1"/>
</dbReference>
<protein>
    <recommendedName>
        <fullName evidence="5">Putative nuclease HARBI1</fullName>
    </recommendedName>
    <alternativeName>
        <fullName evidence="11">Harbinger transposase-derived nuclease</fullName>
    </alternativeName>
</protein>
<dbReference type="InterPro" id="IPR027806">
    <property type="entry name" value="HARBI1_dom"/>
</dbReference>
<dbReference type="InParanoid" id="A0A3Q3GWN6"/>
<reference evidence="14" key="2">
    <citation type="submission" date="2025-09" db="UniProtKB">
        <authorList>
            <consortium name="Ensembl"/>
        </authorList>
    </citation>
    <scope>IDENTIFICATION</scope>
</reference>
<dbReference type="AlphaFoldDB" id="A0A3Q3GWN6"/>
<evidence type="ECO:0000256" key="2">
    <source>
        <dbReference type="ARBA" id="ARBA00004123"/>
    </source>
</evidence>
<name>A0A3Q3GWN6_9LABR</name>
<evidence type="ECO:0000256" key="3">
    <source>
        <dbReference type="ARBA" id="ARBA00004496"/>
    </source>
</evidence>
<keyword evidence="8" id="KW-0479">Metal-binding</keyword>
<dbReference type="Proteomes" id="UP000261660">
    <property type="component" value="Unplaced"/>
</dbReference>
<evidence type="ECO:0000256" key="12">
    <source>
        <dbReference type="ARBA" id="ARBA00045850"/>
    </source>
</evidence>
<dbReference type="PANTHER" id="PTHR22930">
    <property type="match status" value="1"/>
</dbReference>
<evidence type="ECO:0000259" key="13">
    <source>
        <dbReference type="Pfam" id="PF13359"/>
    </source>
</evidence>
<keyword evidence="9" id="KW-0378">Hydrolase</keyword>
<keyword evidence="6" id="KW-0963">Cytoplasm</keyword>
<dbReference type="PANTHER" id="PTHR22930:SF227">
    <property type="entry name" value="DDE TNP4 DOMAIN-CONTAINING PROTEIN"/>
    <property type="match status" value="1"/>
</dbReference>
<evidence type="ECO:0000256" key="8">
    <source>
        <dbReference type="ARBA" id="ARBA00022723"/>
    </source>
</evidence>
<comment type="similarity">
    <text evidence="4">Belongs to the HARBI1 family.</text>
</comment>
<dbReference type="GeneTree" id="ENSGT00940000154348"/>
<sequence length="315" mass="35300">MVVLVEPNILEVVCSLKRTTALYYRFIIKNTLKLPNINRLELFENQQKTQPFKLDTWCSSAVPVPVQVLSTLGSLATEREIGVRSCISQQTISRTMPAVCAAIKVLSAQYIRFPFNDAQQTVIKRGFYEIAGFPNVTGAIDCTHMRLKPLSMNDYAHINCKNYHSIDVQIICNAKLSLLNVVARWPGGMHDTFIMQNSSVGTRLQEGALQGQSHLLGDNGYPLSDYLVTPLANPATEQERRFNGAHICTRATVERCIGLLKWRCRCLGSAGETLLYTLRKVCDMVLACGVLHNIAQTNQVPFKELQPDEPMQREL</sequence>
<evidence type="ECO:0000256" key="10">
    <source>
        <dbReference type="ARBA" id="ARBA00023242"/>
    </source>
</evidence>
<reference evidence="14" key="1">
    <citation type="submission" date="2025-08" db="UniProtKB">
        <authorList>
            <consortium name="Ensembl"/>
        </authorList>
    </citation>
    <scope>IDENTIFICATION</scope>
</reference>
<dbReference type="GO" id="GO:0005737">
    <property type="term" value="C:cytoplasm"/>
    <property type="evidence" value="ECO:0007669"/>
    <property type="project" value="UniProtKB-SubCell"/>
</dbReference>
<dbReference type="STRING" id="56723.ENSLBEP00000037731"/>
<keyword evidence="10" id="KW-0539">Nucleus</keyword>
<feature type="domain" description="DDE Tnp4" evidence="13">
    <location>
        <begin position="140"/>
        <end position="293"/>
    </location>
</feature>
<dbReference type="GO" id="GO:0004518">
    <property type="term" value="F:nuclease activity"/>
    <property type="evidence" value="ECO:0007669"/>
    <property type="project" value="UniProtKB-KW"/>
</dbReference>
<dbReference type="GO" id="GO:0005634">
    <property type="term" value="C:nucleus"/>
    <property type="evidence" value="ECO:0007669"/>
    <property type="project" value="UniProtKB-SubCell"/>
</dbReference>
<keyword evidence="7" id="KW-0540">Nuclease</keyword>
<accession>A0A3Q3GWN6</accession>
<evidence type="ECO:0000256" key="11">
    <source>
        <dbReference type="ARBA" id="ARBA00030126"/>
    </source>
</evidence>
<evidence type="ECO:0000313" key="14">
    <source>
        <dbReference type="Ensembl" id="ENSLBEP00000037731.1"/>
    </source>
</evidence>
<dbReference type="InterPro" id="IPR026103">
    <property type="entry name" value="HARBI1_animal"/>
</dbReference>
<evidence type="ECO:0000313" key="15">
    <source>
        <dbReference type="Proteomes" id="UP000261660"/>
    </source>
</evidence>
<dbReference type="InterPro" id="IPR045249">
    <property type="entry name" value="HARBI1-like"/>
</dbReference>
<dbReference type="PRINTS" id="PR02086">
    <property type="entry name" value="PUTNUCHARBI1"/>
</dbReference>
<evidence type="ECO:0000256" key="7">
    <source>
        <dbReference type="ARBA" id="ARBA00022722"/>
    </source>
</evidence>
<comment type="subcellular location">
    <subcellularLocation>
        <location evidence="3">Cytoplasm</location>
    </subcellularLocation>
    <subcellularLocation>
        <location evidence="2">Nucleus</location>
    </subcellularLocation>
</comment>
<evidence type="ECO:0000256" key="5">
    <source>
        <dbReference type="ARBA" id="ARBA00015519"/>
    </source>
</evidence>
<evidence type="ECO:0000256" key="6">
    <source>
        <dbReference type="ARBA" id="ARBA00022490"/>
    </source>
</evidence>
<evidence type="ECO:0000256" key="1">
    <source>
        <dbReference type="ARBA" id="ARBA00001968"/>
    </source>
</evidence>
<dbReference type="GO" id="GO:0016787">
    <property type="term" value="F:hydrolase activity"/>
    <property type="evidence" value="ECO:0007669"/>
    <property type="project" value="UniProtKB-KW"/>
</dbReference>
<organism evidence="14 15">
    <name type="scientific">Labrus bergylta</name>
    <name type="common">ballan wrasse</name>
    <dbReference type="NCBI Taxonomy" id="56723"/>
    <lineage>
        <taxon>Eukaryota</taxon>
        <taxon>Metazoa</taxon>
        <taxon>Chordata</taxon>
        <taxon>Craniata</taxon>
        <taxon>Vertebrata</taxon>
        <taxon>Euteleostomi</taxon>
        <taxon>Actinopterygii</taxon>
        <taxon>Neopterygii</taxon>
        <taxon>Teleostei</taxon>
        <taxon>Neoteleostei</taxon>
        <taxon>Acanthomorphata</taxon>
        <taxon>Eupercaria</taxon>
        <taxon>Labriformes</taxon>
        <taxon>Labridae</taxon>
        <taxon>Labrus</taxon>
    </lineage>
</organism>
<dbReference type="Ensembl" id="ENSLBET00000039293.1">
    <property type="protein sequence ID" value="ENSLBEP00000037731.1"/>
    <property type="gene ID" value="ENSLBEG00000028161.1"/>
</dbReference>
<evidence type="ECO:0000256" key="9">
    <source>
        <dbReference type="ARBA" id="ARBA00022801"/>
    </source>
</evidence>
<evidence type="ECO:0000256" key="4">
    <source>
        <dbReference type="ARBA" id="ARBA00006958"/>
    </source>
</evidence>